<dbReference type="RefSeq" id="WP_309816764.1">
    <property type="nucleotide sequence ID" value="NZ_JBDXMX010000005.1"/>
</dbReference>
<dbReference type="EMBL" id="JBDXMX010000005">
    <property type="protein sequence ID" value="MEO9248358.1"/>
    <property type="molecule type" value="Genomic_DNA"/>
</dbReference>
<keyword evidence="1" id="KW-0472">Membrane</keyword>
<sequence length="90" mass="9849">MIVNGKPTNHSGQGRFWGNLLMTAVCFLLFLGCLYAMGWWSLESVWIPGGIAMVLAVLTYLIPQQLLGRSDSVDHEAIHVEATGSHRAGH</sequence>
<keyword evidence="3" id="KW-1185">Reference proteome</keyword>
<name>A0ABV0IJM1_9MICC</name>
<feature type="transmembrane region" description="Helical" evidence="1">
    <location>
        <begin position="45"/>
        <end position="62"/>
    </location>
</feature>
<evidence type="ECO:0000313" key="2">
    <source>
        <dbReference type="EMBL" id="MEO9248358.1"/>
    </source>
</evidence>
<organism evidence="2 3">
    <name type="scientific">Citricoccus nitrophenolicus</name>
    <dbReference type="NCBI Taxonomy" id="863575"/>
    <lineage>
        <taxon>Bacteria</taxon>
        <taxon>Bacillati</taxon>
        <taxon>Actinomycetota</taxon>
        <taxon>Actinomycetes</taxon>
        <taxon>Micrococcales</taxon>
        <taxon>Micrococcaceae</taxon>
        <taxon>Citricoccus</taxon>
    </lineage>
</organism>
<evidence type="ECO:0000256" key="1">
    <source>
        <dbReference type="SAM" id="Phobius"/>
    </source>
</evidence>
<dbReference type="PROSITE" id="PS51257">
    <property type="entry name" value="PROKAR_LIPOPROTEIN"/>
    <property type="match status" value="1"/>
</dbReference>
<keyword evidence="1" id="KW-0812">Transmembrane</keyword>
<keyword evidence="1" id="KW-1133">Transmembrane helix</keyword>
<gene>
    <name evidence="2" type="ORF">ABDK96_11755</name>
</gene>
<reference evidence="2 3" key="1">
    <citation type="submission" date="2024-05" db="EMBL/GenBank/DDBJ databases">
        <authorList>
            <person name="Yi C."/>
        </authorList>
    </citation>
    <scope>NUCLEOTIDE SEQUENCE [LARGE SCALE GENOMIC DNA]</scope>
    <source>
        <strain evidence="2 3">XS13</strain>
    </source>
</reference>
<feature type="transmembrane region" description="Helical" evidence="1">
    <location>
        <begin position="20"/>
        <end position="39"/>
    </location>
</feature>
<proteinExistence type="predicted"/>
<comment type="caution">
    <text evidence="2">The sequence shown here is derived from an EMBL/GenBank/DDBJ whole genome shotgun (WGS) entry which is preliminary data.</text>
</comment>
<accession>A0ABV0IJM1</accession>
<evidence type="ECO:0000313" key="3">
    <source>
        <dbReference type="Proteomes" id="UP001484097"/>
    </source>
</evidence>
<dbReference type="Proteomes" id="UP001484097">
    <property type="component" value="Unassembled WGS sequence"/>
</dbReference>
<protein>
    <submittedName>
        <fullName evidence="2">Uncharacterized protein</fullName>
    </submittedName>
</protein>